<dbReference type="SFLD" id="SFLDS00029">
    <property type="entry name" value="Radical_SAM"/>
    <property type="match status" value="1"/>
</dbReference>
<proteinExistence type="predicted"/>
<evidence type="ECO:0008006" key="3">
    <source>
        <dbReference type="Google" id="ProtNLM"/>
    </source>
</evidence>
<dbReference type="InterPro" id="IPR007197">
    <property type="entry name" value="rSAM"/>
</dbReference>
<dbReference type="SUPFAM" id="SSF102114">
    <property type="entry name" value="Radical SAM enzymes"/>
    <property type="match status" value="1"/>
</dbReference>
<reference evidence="1 2" key="1">
    <citation type="submission" date="2020-08" db="EMBL/GenBank/DDBJ databases">
        <title>Bridging the membrane lipid divide: bacteria of the FCB group superphylum have the potential to synthesize archaeal ether lipids.</title>
        <authorList>
            <person name="Villanueva L."/>
            <person name="Von Meijenfeldt F.A.B."/>
            <person name="Westbye A.B."/>
            <person name="Yadav S."/>
            <person name="Hopmans E.C."/>
            <person name="Dutilh B.E."/>
            <person name="Sinninghe Damste J.S."/>
        </authorList>
    </citation>
    <scope>NUCLEOTIDE SEQUENCE [LARGE SCALE GENOMIC DNA]</scope>
    <source>
        <strain evidence="1">NIOZ-UU17</strain>
    </source>
</reference>
<sequence>MKNSRNRKNILLIEPNYKNKYPPIGLMKISTFHRNLGDHVRFYKGNLKDFVVNEIVGQCIARLINSESRIDWTERRPKIKAFIQRKDMGLYDDGKILESNNWPLIEENLRYYRNSLLKKTYDKFLKWDRVYITTLFTFHWKVTVDTINFCKIFVRGIKDLWIGGVMATLIPKELEDATSIKPFTGLLGKPCQLDRFSQKIVDKQPLDYSILDEIDYEYPFSNAYFTFMTKGCKNKCPFCAVPTLEPEFNPKIPTIRKFNHIKKYFGDQKNLCLMDNNVLASDCFPEIIDEIKRMGFKTGATFDEPNQFDIAIKNLKRGINDRAYIRRSSKLLHELLDRINGKNAQKYYDILEEYRLLKLDTTTKENLISAYDELESLYEHNRPRRRGLRWVDFNQGIDCRFVTKEKMRLMSEIPIRPLRIAFDHLKYEKEYRRAVELAAHFGIKEFSNYILYNFKDTPDDLYRRIEINMELCQDLDVNIYSFPMKYIPIQGEESKDRSYTGPHWNRKFIGAIQAILNVTKGIVAPPSRHESGDSFFKKAFGSNLDEFHEILYMPEPYIIYRKMFEKELKYTVKWQRSLRTLKKTKQFEKIQPVIKKNSFFNLNGHFKGKRIQNFLKHYLISRDDAALIKKDVPKFKDIDTILRINGRFMNLS</sequence>
<accession>A0A8J6TTX3</accession>
<dbReference type="GO" id="GO:0003824">
    <property type="term" value="F:catalytic activity"/>
    <property type="evidence" value="ECO:0007669"/>
    <property type="project" value="InterPro"/>
</dbReference>
<comment type="caution">
    <text evidence="1">The sequence shown here is derived from an EMBL/GenBank/DDBJ whole genome shotgun (WGS) entry which is preliminary data.</text>
</comment>
<dbReference type="EMBL" id="JACNIG010000326">
    <property type="protein sequence ID" value="MBC8433730.1"/>
    <property type="molecule type" value="Genomic_DNA"/>
</dbReference>
<organism evidence="1 2">
    <name type="scientific">Candidatus Desulfatibia vada</name>
    <dbReference type="NCBI Taxonomy" id="2841696"/>
    <lineage>
        <taxon>Bacteria</taxon>
        <taxon>Pseudomonadati</taxon>
        <taxon>Thermodesulfobacteriota</taxon>
        <taxon>Desulfobacteria</taxon>
        <taxon>Desulfobacterales</taxon>
        <taxon>Desulfobacterales incertae sedis</taxon>
        <taxon>Candidatus Desulfatibia</taxon>
    </lineage>
</organism>
<dbReference type="AlphaFoldDB" id="A0A8J6TTX3"/>
<dbReference type="GO" id="GO:0051536">
    <property type="term" value="F:iron-sulfur cluster binding"/>
    <property type="evidence" value="ECO:0007669"/>
    <property type="project" value="InterPro"/>
</dbReference>
<evidence type="ECO:0000313" key="1">
    <source>
        <dbReference type="EMBL" id="MBC8433730.1"/>
    </source>
</evidence>
<gene>
    <name evidence="1" type="ORF">H8D96_17610</name>
</gene>
<dbReference type="Proteomes" id="UP000605201">
    <property type="component" value="Unassembled WGS sequence"/>
</dbReference>
<name>A0A8J6TTX3_9BACT</name>
<dbReference type="InterPro" id="IPR058240">
    <property type="entry name" value="rSAM_sf"/>
</dbReference>
<protein>
    <recommendedName>
        <fullName evidence="3">Radical SAM protein</fullName>
    </recommendedName>
</protein>
<evidence type="ECO:0000313" key="2">
    <source>
        <dbReference type="Proteomes" id="UP000605201"/>
    </source>
</evidence>